<keyword evidence="1" id="KW-0472">Membrane</keyword>
<proteinExistence type="predicted"/>
<evidence type="ECO:0000256" key="1">
    <source>
        <dbReference type="SAM" id="Phobius"/>
    </source>
</evidence>
<dbReference type="AlphaFoldDB" id="A0A150K510"/>
<dbReference type="EMBL" id="LQYI01000097">
    <property type="protein sequence ID" value="KYC64663.1"/>
    <property type="molecule type" value="Genomic_DNA"/>
</dbReference>
<name>A0A150K510_HEYCO</name>
<gene>
    <name evidence="2" type="ORF">B4099_1211</name>
</gene>
<evidence type="ECO:0000313" key="2">
    <source>
        <dbReference type="EMBL" id="KYC64663.1"/>
    </source>
</evidence>
<organism evidence="2 3">
    <name type="scientific">Heyndrickxia coagulans</name>
    <name type="common">Weizmannia coagulans</name>
    <dbReference type="NCBI Taxonomy" id="1398"/>
    <lineage>
        <taxon>Bacteria</taxon>
        <taxon>Bacillati</taxon>
        <taxon>Bacillota</taxon>
        <taxon>Bacilli</taxon>
        <taxon>Bacillales</taxon>
        <taxon>Bacillaceae</taxon>
        <taxon>Heyndrickxia</taxon>
    </lineage>
</organism>
<sequence length="48" mass="5193">MPGISAPYQAGIARHKIYLLILSIASQVILLFGLQYGYNLSISCPINA</sequence>
<reference evidence="2 3" key="1">
    <citation type="submission" date="2016-01" db="EMBL/GenBank/DDBJ databases">
        <title>Genome Sequences of Twelve Sporeforming Bacillus Species Isolated from Foods.</title>
        <authorList>
            <person name="Berendsen E.M."/>
            <person name="Wells-Bennik M.H."/>
            <person name="Krawcyk A.O."/>
            <person name="De Jong A."/>
            <person name="Holsappel S."/>
            <person name="Eijlander R.T."/>
            <person name="Kuipers O.P."/>
        </authorList>
    </citation>
    <scope>NUCLEOTIDE SEQUENCE [LARGE SCALE GENOMIC DNA]</scope>
    <source>
        <strain evidence="2 3">B4099</strain>
    </source>
</reference>
<keyword evidence="1" id="KW-1133">Transmembrane helix</keyword>
<dbReference type="Proteomes" id="UP000075304">
    <property type="component" value="Unassembled WGS sequence"/>
</dbReference>
<dbReference type="PATRIC" id="fig|1398.25.peg.585"/>
<protein>
    <submittedName>
        <fullName evidence="2">Uncharacterized protein</fullName>
    </submittedName>
</protein>
<comment type="caution">
    <text evidence="2">The sequence shown here is derived from an EMBL/GenBank/DDBJ whole genome shotgun (WGS) entry which is preliminary data.</text>
</comment>
<accession>A0A150K510</accession>
<keyword evidence="1" id="KW-0812">Transmembrane</keyword>
<feature type="transmembrane region" description="Helical" evidence="1">
    <location>
        <begin position="17"/>
        <end position="38"/>
    </location>
</feature>
<evidence type="ECO:0000313" key="3">
    <source>
        <dbReference type="Proteomes" id="UP000075304"/>
    </source>
</evidence>